<gene>
    <name evidence="2" type="ORF">DFH08DRAFT_944756</name>
</gene>
<evidence type="ECO:0008006" key="4">
    <source>
        <dbReference type="Google" id="ProtNLM"/>
    </source>
</evidence>
<organism evidence="2 3">
    <name type="scientific">Mycena albidolilacea</name>
    <dbReference type="NCBI Taxonomy" id="1033008"/>
    <lineage>
        <taxon>Eukaryota</taxon>
        <taxon>Fungi</taxon>
        <taxon>Dikarya</taxon>
        <taxon>Basidiomycota</taxon>
        <taxon>Agaricomycotina</taxon>
        <taxon>Agaricomycetes</taxon>
        <taxon>Agaricomycetidae</taxon>
        <taxon>Agaricales</taxon>
        <taxon>Marasmiineae</taxon>
        <taxon>Mycenaceae</taxon>
        <taxon>Mycena</taxon>
    </lineage>
</organism>
<keyword evidence="3" id="KW-1185">Reference proteome</keyword>
<dbReference type="InterPro" id="IPR041078">
    <property type="entry name" value="Plavaka"/>
</dbReference>
<feature type="region of interest" description="Disordered" evidence="1">
    <location>
        <begin position="589"/>
        <end position="625"/>
    </location>
</feature>
<comment type="caution">
    <text evidence="2">The sequence shown here is derived from an EMBL/GenBank/DDBJ whole genome shotgun (WGS) entry which is preliminary data.</text>
</comment>
<protein>
    <recommendedName>
        <fullName evidence="4">Transposase</fullName>
    </recommendedName>
</protein>
<dbReference type="EMBL" id="JARIHO010000091">
    <property type="protein sequence ID" value="KAJ7306747.1"/>
    <property type="molecule type" value="Genomic_DNA"/>
</dbReference>
<reference evidence="2" key="1">
    <citation type="submission" date="2023-03" db="EMBL/GenBank/DDBJ databases">
        <title>Massive genome expansion in bonnet fungi (Mycena s.s.) driven by repeated elements and novel gene families across ecological guilds.</title>
        <authorList>
            <consortium name="Lawrence Berkeley National Laboratory"/>
            <person name="Harder C.B."/>
            <person name="Miyauchi S."/>
            <person name="Viragh M."/>
            <person name="Kuo A."/>
            <person name="Thoen E."/>
            <person name="Andreopoulos B."/>
            <person name="Lu D."/>
            <person name="Skrede I."/>
            <person name="Drula E."/>
            <person name="Henrissat B."/>
            <person name="Morin E."/>
            <person name="Kohler A."/>
            <person name="Barry K."/>
            <person name="LaButti K."/>
            <person name="Morin E."/>
            <person name="Salamov A."/>
            <person name="Lipzen A."/>
            <person name="Mereny Z."/>
            <person name="Hegedus B."/>
            <person name="Baldrian P."/>
            <person name="Stursova M."/>
            <person name="Weitz H."/>
            <person name="Taylor A."/>
            <person name="Grigoriev I.V."/>
            <person name="Nagy L.G."/>
            <person name="Martin F."/>
            <person name="Kauserud H."/>
        </authorList>
    </citation>
    <scope>NUCLEOTIDE SEQUENCE</scope>
    <source>
        <strain evidence="2">CBHHK002</strain>
    </source>
</reference>
<sequence length="832" mass="96910">MREVDPTITKHVENLIDAARPYAPWTTLSDFQYTETAVQGLLKPKFIDTQLKGMTGSWLRGQGDITLKDYHEYRRVLTQAHVSGVQFRKATVKATLWGVEKKYTFFYRDPWEWIRSLVTDPSLASVTTWKSRRMFYCENGHRERFIAEPWTADCWYEVDTELPLPNPYPHCWVPLHIWLDKGLVTKHVKMFPIVARSLSLPSEIRNASGNGGGVFLGFMVMVKDPGNPKDRTDKENYEFAQFKREIYQQVLEIIFSSLYPRSWRGEVVTCGDEITRVLYPGFLIESLDFEEAWNFTCCRAGRAKFPCPRCLVSQEMLHFLQRTFEARTSSNMRAIVCLAQNAPNATQKEKILMEHGLHDVVHFMWNFRFSDPYQAVSYDLLHFDESGKWGHHLWPLILDLLGELRLLTEMTDIMSKFPHWRNLKHIDDLATKDFADGQTHFDILKCIVFVLVQLLPYKCSLIHCTRTLLQFRMMGGLRGMTDSRIEVFQKLIGTYEYWCERVSKDYNKNFRFPKQHFIVHAVQDIRSKGVLRNATTRTGEGFHQEIAQHYSKTNFREAEGQIANEDEDQEAIARTRLIVDDFFRHLSGEDVDDNEATNQQSETAQFKQQSGRRIPKSKLPPASSDNQWIFGSVLRSGDSRSYQDLHAGDDPAYHSFDPRLRDFLHGQFPAEYLTAEDRIEVETFRCVYITFQSKDDWMECEDILRCNNNWYKSGPRYDCVLFNQDKPGLACARLRSLIRCKLPSGRITDIAIVQTMKRSSWRPRTVWDGCAVYDEEKDFSFLLMDYVIRGALLVPVLPSPPSRPHSRLHFFVDVVDGDMFLRSLNSTIHVCY</sequence>
<dbReference type="Proteomes" id="UP001218218">
    <property type="component" value="Unassembled WGS sequence"/>
</dbReference>
<evidence type="ECO:0000256" key="1">
    <source>
        <dbReference type="SAM" id="MobiDB-lite"/>
    </source>
</evidence>
<feature type="compositionally biased region" description="Polar residues" evidence="1">
    <location>
        <begin position="596"/>
        <end position="611"/>
    </location>
</feature>
<dbReference type="Pfam" id="PF18759">
    <property type="entry name" value="Plavaka"/>
    <property type="match status" value="1"/>
</dbReference>
<accession>A0AAD6Z477</accession>
<name>A0AAD6Z477_9AGAR</name>
<evidence type="ECO:0000313" key="2">
    <source>
        <dbReference type="EMBL" id="KAJ7306747.1"/>
    </source>
</evidence>
<dbReference type="AlphaFoldDB" id="A0AAD6Z477"/>
<proteinExistence type="predicted"/>
<evidence type="ECO:0000313" key="3">
    <source>
        <dbReference type="Proteomes" id="UP001218218"/>
    </source>
</evidence>